<evidence type="ECO:0008006" key="3">
    <source>
        <dbReference type="Google" id="ProtNLM"/>
    </source>
</evidence>
<dbReference type="InterPro" id="IPR031457">
    <property type="entry name" value="RCDG1"/>
</dbReference>
<organism evidence="1 2">
    <name type="scientific">Eleutherodactylus coqui</name>
    <name type="common">Puerto Rican coqui</name>
    <dbReference type="NCBI Taxonomy" id="57060"/>
    <lineage>
        <taxon>Eukaryota</taxon>
        <taxon>Metazoa</taxon>
        <taxon>Chordata</taxon>
        <taxon>Craniata</taxon>
        <taxon>Vertebrata</taxon>
        <taxon>Euteleostomi</taxon>
        <taxon>Amphibia</taxon>
        <taxon>Batrachia</taxon>
        <taxon>Anura</taxon>
        <taxon>Neobatrachia</taxon>
        <taxon>Hyloidea</taxon>
        <taxon>Eleutherodactylidae</taxon>
        <taxon>Eleutherodactylinae</taxon>
        <taxon>Eleutherodactylus</taxon>
        <taxon>Eleutherodactylus</taxon>
    </lineage>
</organism>
<name>A0A8J6K5J1_ELECQ</name>
<dbReference type="PANTHER" id="PTHR31641">
    <property type="entry name" value="RENAL CANCER DIFFERENTIATION GENE 1 PROTEIN"/>
    <property type="match status" value="1"/>
</dbReference>
<evidence type="ECO:0000313" key="2">
    <source>
        <dbReference type="Proteomes" id="UP000770717"/>
    </source>
</evidence>
<protein>
    <recommendedName>
        <fullName evidence="3">Renal cancer differentiation gene 1 protein</fullName>
    </recommendedName>
</protein>
<comment type="caution">
    <text evidence="1">The sequence shown here is derived from an EMBL/GenBank/DDBJ whole genome shotgun (WGS) entry which is preliminary data.</text>
</comment>
<accession>A0A8J6K5J1</accession>
<gene>
    <name evidence="1" type="ORF">GDO78_011808</name>
</gene>
<evidence type="ECO:0000313" key="1">
    <source>
        <dbReference type="EMBL" id="KAG9479991.1"/>
    </source>
</evidence>
<dbReference type="Pfam" id="PF15725">
    <property type="entry name" value="RCDG1"/>
    <property type="match status" value="1"/>
</dbReference>
<dbReference type="PANTHER" id="PTHR31641:SF2">
    <property type="entry name" value="RENAL CANCER DIFFERENTIATION GENE 1 PROTEIN"/>
    <property type="match status" value="1"/>
</dbReference>
<dbReference type="OrthoDB" id="9946198at2759"/>
<reference evidence="1" key="1">
    <citation type="thesis" date="2020" institute="ProQuest LLC" country="789 East Eisenhower Parkway, Ann Arbor, MI, USA">
        <title>Comparative Genomics and Chromosome Evolution.</title>
        <authorList>
            <person name="Mudd A.B."/>
        </authorList>
    </citation>
    <scope>NUCLEOTIDE SEQUENCE</scope>
    <source>
        <strain evidence="1">HN-11 Male</strain>
        <tissue evidence="1">Kidney and liver</tissue>
    </source>
</reference>
<dbReference type="EMBL" id="WNTK01000007">
    <property type="protein sequence ID" value="KAG9479991.1"/>
    <property type="molecule type" value="Genomic_DNA"/>
</dbReference>
<dbReference type="Proteomes" id="UP000770717">
    <property type="component" value="Unassembled WGS sequence"/>
</dbReference>
<sequence length="134" mass="14476">MRLNLAKEACGDGSSTPVGSFIHTSGKSCAAIGCGRIIRLVRACFEVLARRTARQVHGSRAMATPGRSDTRETLEEVELQIDDAAFSLTKLLEATTAVSSQVEELAVKCKANACFLKAWRDLLKEGYESLKPST</sequence>
<dbReference type="AlphaFoldDB" id="A0A8J6K5J1"/>
<keyword evidence="2" id="KW-1185">Reference proteome</keyword>
<proteinExistence type="predicted"/>